<name>A0A371FAD6_MUCPR</name>
<sequence length="89" mass="10473">MEYLKEDLGALEVGVEKQLIHFLSENQDVFTWSPKDMPRINLDFLFHCLSIVLGNRPVFQKKRKLREEKRTIVKEEMGKLLAACIIREV</sequence>
<keyword evidence="2" id="KW-1185">Reference proteome</keyword>
<organism evidence="1 2">
    <name type="scientific">Mucuna pruriens</name>
    <name type="common">Velvet bean</name>
    <name type="synonym">Dolichos pruriens</name>
    <dbReference type="NCBI Taxonomy" id="157652"/>
    <lineage>
        <taxon>Eukaryota</taxon>
        <taxon>Viridiplantae</taxon>
        <taxon>Streptophyta</taxon>
        <taxon>Embryophyta</taxon>
        <taxon>Tracheophyta</taxon>
        <taxon>Spermatophyta</taxon>
        <taxon>Magnoliopsida</taxon>
        <taxon>eudicotyledons</taxon>
        <taxon>Gunneridae</taxon>
        <taxon>Pentapetalae</taxon>
        <taxon>rosids</taxon>
        <taxon>fabids</taxon>
        <taxon>Fabales</taxon>
        <taxon>Fabaceae</taxon>
        <taxon>Papilionoideae</taxon>
        <taxon>50 kb inversion clade</taxon>
        <taxon>NPAAA clade</taxon>
        <taxon>indigoferoid/millettioid clade</taxon>
        <taxon>Phaseoleae</taxon>
        <taxon>Mucuna</taxon>
    </lineage>
</organism>
<evidence type="ECO:0000313" key="2">
    <source>
        <dbReference type="Proteomes" id="UP000257109"/>
    </source>
</evidence>
<accession>A0A371FAD6</accession>
<dbReference type="Proteomes" id="UP000257109">
    <property type="component" value="Unassembled WGS sequence"/>
</dbReference>
<feature type="non-terminal residue" evidence="1">
    <location>
        <position position="1"/>
    </location>
</feature>
<dbReference type="EMBL" id="QJKJ01009889">
    <property type="protein sequence ID" value="RDX75252.1"/>
    <property type="molecule type" value="Genomic_DNA"/>
</dbReference>
<dbReference type="OrthoDB" id="1306287at2759"/>
<proteinExistence type="predicted"/>
<gene>
    <name evidence="1" type="ORF">CR513_44896</name>
</gene>
<dbReference type="AlphaFoldDB" id="A0A371FAD6"/>
<comment type="caution">
    <text evidence="1">The sequence shown here is derived from an EMBL/GenBank/DDBJ whole genome shotgun (WGS) entry which is preliminary data.</text>
</comment>
<evidence type="ECO:0000313" key="1">
    <source>
        <dbReference type="EMBL" id="RDX75252.1"/>
    </source>
</evidence>
<protein>
    <submittedName>
        <fullName evidence="1">Uncharacterized protein</fullName>
    </submittedName>
</protein>
<reference evidence="1" key="1">
    <citation type="submission" date="2018-05" db="EMBL/GenBank/DDBJ databases">
        <title>Draft genome of Mucuna pruriens seed.</title>
        <authorList>
            <person name="Nnadi N.E."/>
            <person name="Vos R."/>
            <person name="Hasami M.H."/>
            <person name="Devisetty U.K."/>
            <person name="Aguiy J.C."/>
        </authorList>
    </citation>
    <scope>NUCLEOTIDE SEQUENCE [LARGE SCALE GENOMIC DNA]</scope>
    <source>
        <strain evidence="1">JCA_2017</strain>
    </source>
</reference>